<comment type="caution">
    <text evidence="2">The sequence shown here is derived from an EMBL/GenBank/DDBJ whole genome shotgun (WGS) entry which is preliminary data.</text>
</comment>
<gene>
    <name evidence="2" type="ORF">EGM88_01670</name>
</gene>
<keyword evidence="3" id="KW-1185">Reference proteome</keyword>
<evidence type="ECO:0000256" key="1">
    <source>
        <dbReference type="SAM" id="Phobius"/>
    </source>
</evidence>
<feature type="transmembrane region" description="Helical" evidence="1">
    <location>
        <begin position="44"/>
        <end position="63"/>
    </location>
</feature>
<reference evidence="2 3" key="1">
    <citation type="submission" date="2018-11" db="EMBL/GenBank/DDBJ databases">
        <title>Aureibaculum marinum gen. nov., sp. nov., a member of the family Flavobacteriaceae isolated from the Bohai Sea.</title>
        <authorList>
            <person name="Ji X."/>
        </authorList>
    </citation>
    <scope>NUCLEOTIDE SEQUENCE [LARGE SCALE GENOMIC DNA]</scope>
    <source>
        <strain evidence="2 3">BH-SD17</strain>
    </source>
</reference>
<dbReference type="Proteomes" id="UP000270856">
    <property type="component" value="Unassembled WGS sequence"/>
</dbReference>
<protein>
    <submittedName>
        <fullName evidence="2">Uncharacterized protein</fullName>
    </submittedName>
</protein>
<dbReference type="AlphaFoldDB" id="A0A3N4P532"/>
<keyword evidence="1" id="KW-1133">Transmembrane helix</keyword>
<dbReference type="EMBL" id="RPFJ01000002">
    <property type="protein sequence ID" value="RPD99996.1"/>
    <property type="molecule type" value="Genomic_DNA"/>
</dbReference>
<sequence length="106" mass="11933">MKSIFKWCPYTLAVQKCITLINGNNKIDKPKDSKIIGYKNGIKMGRNITLVGVFCPFFWYTLISGKSTTIILMNAMHSGIVIVIGILVMLLSYLALLNYQNSNKNK</sequence>
<keyword evidence="1" id="KW-0812">Transmembrane</keyword>
<evidence type="ECO:0000313" key="2">
    <source>
        <dbReference type="EMBL" id="RPD99996.1"/>
    </source>
</evidence>
<name>A0A3N4P532_9FLAO</name>
<organism evidence="2 3">
    <name type="scientific">Aureibaculum marinum</name>
    <dbReference type="NCBI Taxonomy" id="2487930"/>
    <lineage>
        <taxon>Bacteria</taxon>
        <taxon>Pseudomonadati</taxon>
        <taxon>Bacteroidota</taxon>
        <taxon>Flavobacteriia</taxon>
        <taxon>Flavobacteriales</taxon>
        <taxon>Flavobacteriaceae</taxon>
        <taxon>Aureibaculum</taxon>
    </lineage>
</organism>
<accession>A0A3N4P532</accession>
<feature type="transmembrane region" description="Helical" evidence="1">
    <location>
        <begin position="75"/>
        <end position="96"/>
    </location>
</feature>
<proteinExistence type="predicted"/>
<keyword evidence="1" id="KW-0472">Membrane</keyword>
<dbReference type="OrthoDB" id="7875125at2"/>
<evidence type="ECO:0000313" key="3">
    <source>
        <dbReference type="Proteomes" id="UP000270856"/>
    </source>
</evidence>